<evidence type="ECO:0000313" key="2">
    <source>
        <dbReference type="EMBL" id="QNO47876.1"/>
    </source>
</evidence>
<dbReference type="EMBL" id="MT631280">
    <property type="protein sequence ID" value="QNO47876.1"/>
    <property type="molecule type" value="Genomic_DNA"/>
</dbReference>
<proteinExistence type="predicted"/>
<reference evidence="1" key="1">
    <citation type="submission" date="2020-06" db="EMBL/GenBank/DDBJ databases">
        <title>Unique genomic features of the anaerobic methanotrophic archaea.</title>
        <authorList>
            <person name="Chadwick G.L."/>
            <person name="Skennerton C.T."/>
            <person name="Laso-Perez R."/>
            <person name="Leu A.O."/>
            <person name="Speth D.R."/>
            <person name="Yu H."/>
            <person name="Morgan-Lang C."/>
            <person name="Hatzenpichler R."/>
            <person name="Goudeau D."/>
            <person name="Malmstrom R."/>
            <person name="Brazelton W.J."/>
            <person name="Woyke T."/>
            <person name="Hallam S.J."/>
            <person name="Tyson G.W."/>
            <person name="Wegener G."/>
            <person name="Boetius A."/>
            <person name="Orphan V."/>
        </authorList>
    </citation>
    <scope>NUCLEOTIDE SEQUENCE</scope>
</reference>
<organism evidence="1">
    <name type="scientific">Candidatus Methanogaster sp. ANME-2c ERB4</name>
    <dbReference type="NCBI Taxonomy" id="2759911"/>
    <lineage>
        <taxon>Archaea</taxon>
        <taxon>Methanobacteriati</taxon>
        <taxon>Methanobacteriota</taxon>
        <taxon>Stenosarchaea group</taxon>
        <taxon>Methanomicrobia</taxon>
        <taxon>Methanosarcinales</taxon>
        <taxon>ANME-2 cluster</taxon>
        <taxon>Candidatus Methanogasteraceae</taxon>
        <taxon>Candidatus Methanogaster</taxon>
    </lineage>
</organism>
<gene>
    <name evidence="2" type="ORF">DJFEGNLO_00030</name>
    <name evidence="1" type="ORF">LOFKPPND_00008</name>
</gene>
<dbReference type="AlphaFoldDB" id="A0A7G9YCD6"/>
<dbReference type="EMBL" id="MT631140">
    <property type="protein sequence ID" value="QNO45670.1"/>
    <property type="molecule type" value="Genomic_DNA"/>
</dbReference>
<name>A0A7G9YCD6_9EURY</name>
<dbReference type="InterPro" id="IPR036439">
    <property type="entry name" value="Dockerin_dom_sf"/>
</dbReference>
<sequence length="81" mass="8012">MKLKFGQPVHATARPVTGYLNGDDQITPADAAIALAIAAGGGSASCDTSDAWAHADVNHDDRVTSSGALVIPQAAAGGIAL</sequence>
<dbReference type="GO" id="GO:0000272">
    <property type="term" value="P:polysaccharide catabolic process"/>
    <property type="evidence" value="ECO:0007669"/>
    <property type="project" value="InterPro"/>
</dbReference>
<protein>
    <submittedName>
        <fullName evidence="1">Uncharacterized protein</fullName>
    </submittedName>
</protein>
<dbReference type="Gene3D" id="1.10.1330.10">
    <property type="entry name" value="Dockerin domain"/>
    <property type="match status" value="1"/>
</dbReference>
<dbReference type="SUPFAM" id="SSF63446">
    <property type="entry name" value="Type I dockerin domain"/>
    <property type="match status" value="1"/>
</dbReference>
<accession>A0A7G9YCD6</accession>
<evidence type="ECO:0000313" key="1">
    <source>
        <dbReference type="EMBL" id="QNO45670.1"/>
    </source>
</evidence>